<keyword evidence="1" id="KW-0067">ATP-binding</keyword>
<protein>
    <submittedName>
        <fullName evidence="1">ATP-binding protein</fullName>
    </submittedName>
</protein>
<name>A0A2T7BE30_9BACT</name>
<gene>
    <name evidence="1" type="ORF">DCC81_23540</name>
</gene>
<proteinExistence type="predicted"/>
<dbReference type="AlphaFoldDB" id="A0A2T7BE30"/>
<dbReference type="Gene3D" id="2.120.10.30">
    <property type="entry name" value="TolB, C-terminal domain"/>
    <property type="match status" value="1"/>
</dbReference>
<reference evidence="1 2" key="1">
    <citation type="submission" date="2018-04" db="EMBL/GenBank/DDBJ databases">
        <title>Chitinophaga fuyangensis sp. nov., isolated from soil in a chemical factory.</title>
        <authorList>
            <person name="Chen K."/>
        </authorList>
    </citation>
    <scope>NUCLEOTIDE SEQUENCE [LARGE SCALE GENOMIC DNA]</scope>
    <source>
        <strain evidence="1 2">LY-1</strain>
    </source>
</reference>
<evidence type="ECO:0000313" key="1">
    <source>
        <dbReference type="EMBL" id="PUZ23359.1"/>
    </source>
</evidence>
<dbReference type="Proteomes" id="UP000244450">
    <property type="component" value="Unassembled WGS sequence"/>
</dbReference>
<evidence type="ECO:0000313" key="2">
    <source>
        <dbReference type="Proteomes" id="UP000244450"/>
    </source>
</evidence>
<dbReference type="EMBL" id="QCYK01000003">
    <property type="protein sequence ID" value="PUZ23359.1"/>
    <property type="molecule type" value="Genomic_DNA"/>
</dbReference>
<dbReference type="SUPFAM" id="SSF63829">
    <property type="entry name" value="Calcium-dependent phosphotriesterase"/>
    <property type="match status" value="1"/>
</dbReference>
<dbReference type="InterPro" id="IPR011042">
    <property type="entry name" value="6-blade_b-propeller_TolB-like"/>
</dbReference>
<comment type="caution">
    <text evidence="1">The sequence shown here is derived from an EMBL/GenBank/DDBJ whole genome shotgun (WGS) entry which is preliminary data.</text>
</comment>
<dbReference type="OrthoDB" id="7675395at2"/>
<keyword evidence="1" id="KW-0547">Nucleotide-binding</keyword>
<dbReference type="GO" id="GO:0005524">
    <property type="term" value="F:ATP binding"/>
    <property type="evidence" value="ECO:0007669"/>
    <property type="project" value="UniProtKB-KW"/>
</dbReference>
<organism evidence="1 2">
    <name type="scientific">Chitinophaga parva</name>
    <dbReference type="NCBI Taxonomy" id="2169414"/>
    <lineage>
        <taxon>Bacteria</taxon>
        <taxon>Pseudomonadati</taxon>
        <taxon>Bacteroidota</taxon>
        <taxon>Chitinophagia</taxon>
        <taxon>Chitinophagales</taxon>
        <taxon>Chitinophagaceae</taxon>
        <taxon>Chitinophaga</taxon>
    </lineage>
</organism>
<keyword evidence="2" id="KW-1185">Reference proteome</keyword>
<sequence length="273" mass="29455">MSVLALALATGRPSIAQHRVDKLWETDSVLAIPESVLPQRECLYVSLIDGGAWAADHKGGVARLDHHGKVLSDTWITGLDAPKGLARYGNLLYVADLSNVVVIDIPANRIDHKIPVPGAKGLNDITVANDGTVYVTDTQQSNVFKIQEEKPSLYADSLKGVNGIKAVGKLVYILTGDGMYVSDAPHKVRKLCDLEHGGDGIEPVGNGDFLVTSWGGWLYYVNAAGDKQLLLDTHETNHKTADIGYDPETKTVYVPTFLGRSVAAYRLSADHGQ</sequence>
<accession>A0A2T7BE30</accession>